<evidence type="ECO:0000256" key="4">
    <source>
        <dbReference type="PROSITE-ProRule" id="PRU00335"/>
    </source>
</evidence>
<feature type="domain" description="HTH tetR-type" evidence="5">
    <location>
        <begin position="22"/>
        <end position="82"/>
    </location>
</feature>
<evidence type="ECO:0000256" key="2">
    <source>
        <dbReference type="ARBA" id="ARBA00023125"/>
    </source>
</evidence>
<keyword evidence="3" id="KW-0804">Transcription</keyword>
<dbReference type="Gene3D" id="1.10.10.60">
    <property type="entry name" value="Homeodomain-like"/>
    <property type="match status" value="1"/>
</dbReference>
<dbReference type="Proteomes" id="UP000037425">
    <property type="component" value="Unassembled WGS sequence"/>
</dbReference>
<name>A0A0L8C5U8_ENSAD</name>
<dbReference type="InterPro" id="IPR011075">
    <property type="entry name" value="TetR_C"/>
</dbReference>
<dbReference type="InterPro" id="IPR009057">
    <property type="entry name" value="Homeodomain-like_sf"/>
</dbReference>
<dbReference type="InterPro" id="IPR001647">
    <property type="entry name" value="HTH_TetR"/>
</dbReference>
<dbReference type="InterPro" id="IPR036271">
    <property type="entry name" value="Tet_transcr_reg_TetR-rel_C_sf"/>
</dbReference>
<dbReference type="Pfam" id="PF00440">
    <property type="entry name" value="TetR_N"/>
    <property type="match status" value="1"/>
</dbReference>
<dbReference type="OrthoDB" id="9795242at2"/>
<keyword evidence="2 4" id="KW-0238">DNA-binding</keyword>
<dbReference type="AlphaFoldDB" id="A0A0L8C5U8"/>
<dbReference type="Gene3D" id="1.10.357.10">
    <property type="entry name" value="Tetracycline Repressor, domain 2"/>
    <property type="match status" value="1"/>
</dbReference>
<proteinExistence type="predicted"/>
<reference evidence="7" key="1">
    <citation type="submission" date="2015-07" db="EMBL/GenBank/DDBJ databases">
        <title>Whole genome sequence of an Ensifer adhaerens strain isolated from a cave pool in the Wind Cave National Park.</title>
        <authorList>
            <person name="Eng W.W.H."/>
            <person name="Gan H.M."/>
            <person name="Barton H.A."/>
            <person name="Savka M.A."/>
        </authorList>
    </citation>
    <scope>NUCLEOTIDE SEQUENCE [LARGE SCALE GENOMIC DNA]</scope>
    <source>
        <strain evidence="7">SD006</strain>
    </source>
</reference>
<gene>
    <name evidence="6" type="ORF">AC244_00875</name>
</gene>
<keyword evidence="1" id="KW-0805">Transcription regulation</keyword>
<dbReference type="PATRIC" id="fig|106592.7.peg.190"/>
<evidence type="ECO:0000256" key="3">
    <source>
        <dbReference type="ARBA" id="ARBA00023163"/>
    </source>
</evidence>
<evidence type="ECO:0000313" key="6">
    <source>
        <dbReference type="EMBL" id="KOF22148.1"/>
    </source>
</evidence>
<sequence length="216" mass="23244">MTIVENSNSLESPTRRRGRPRAFDRDIALAAAGETFWRLGYEGASIADLTAAMGITPQSLYAAFVSKADLYREALERYRQQEGAAAGRSLNGEGHVIDVVAKLLRVSAHEFSVPGRPKGCMISTAVLTCAVENDVIARHVTALRNQTLSALETRLRRGIEEGELREHTDAAGLARFIGAILQGMTVQAQDGAGEADLLSIAELAIAEVARHRHPAA</sequence>
<evidence type="ECO:0000259" key="5">
    <source>
        <dbReference type="PROSITE" id="PS50977"/>
    </source>
</evidence>
<dbReference type="SUPFAM" id="SSF46689">
    <property type="entry name" value="Homeodomain-like"/>
    <property type="match status" value="1"/>
</dbReference>
<dbReference type="EMBL" id="LGAP01000001">
    <property type="protein sequence ID" value="KOF22148.1"/>
    <property type="molecule type" value="Genomic_DNA"/>
</dbReference>
<dbReference type="PANTHER" id="PTHR47506:SF1">
    <property type="entry name" value="HTH-TYPE TRANSCRIPTIONAL REGULATOR YJDC"/>
    <property type="match status" value="1"/>
</dbReference>
<protein>
    <submittedName>
        <fullName evidence="6">TetR family transcriptional regulator</fullName>
    </submittedName>
</protein>
<comment type="caution">
    <text evidence="6">The sequence shown here is derived from an EMBL/GenBank/DDBJ whole genome shotgun (WGS) entry which is preliminary data.</text>
</comment>
<dbReference type="RefSeq" id="WP_053246972.1">
    <property type="nucleotide sequence ID" value="NZ_LGAP01000001.1"/>
</dbReference>
<dbReference type="PROSITE" id="PS50977">
    <property type="entry name" value="HTH_TETR_2"/>
    <property type="match status" value="1"/>
</dbReference>
<evidence type="ECO:0000256" key="1">
    <source>
        <dbReference type="ARBA" id="ARBA00023015"/>
    </source>
</evidence>
<dbReference type="PANTHER" id="PTHR47506">
    <property type="entry name" value="TRANSCRIPTIONAL REGULATORY PROTEIN"/>
    <property type="match status" value="1"/>
</dbReference>
<organism evidence="6 7">
    <name type="scientific">Ensifer adhaerens</name>
    <name type="common">Sinorhizobium morelense</name>
    <dbReference type="NCBI Taxonomy" id="106592"/>
    <lineage>
        <taxon>Bacteria</taxon>
        <taxon>Pseudomonadati</taxon>
        <taxon>Pseudomonadota</taxon>
        <taxon>Alphaproteobacteria</taxon>
        <taxon>Hyphomicrobiales</taxon>
        <taxon>Rhizobiaceae</taxon>
        <taxon>Sinorhizobium/Ensifer group</taxon>
        <taxon>Ensifer</taxon>
    </lineage>
</organism>
<accession>A0A0L8C5U8</accession>
<dbReference type="SUPFAM" id="SSF48498">
    <property type="entry name" value="Tetracyclin repressor-like, C-terminal domain"/>
    <property type="match status" value="1"/>
</dbReference>
<feature type="DNA-binding region" description="H-T-H motif" evidence="4">
    <location>
        <begin position="45"/>
        <end position="64"/>
    </location>
</feature>
<dbReference type="Pfam" id="PF16925">
    <property type="entry name" value="TetR_C_13"/>
    <property type="match status" value="1"/>
</dbReference>
<dbReference type="GO" id="GO:0003677">
    <property type="term" value="F:DNA binding"/>
    <property type="evidence" value="ECO:0007669"/>
    <property type="project" value="UniProtKB-UniRule"/>
</dbReference>
<evidence type="ECO:0000313" key="7">
    <source>
        <dbReference type="Proteomes" id="UP000037425"/>
    </source>
</evidence>